<proteinExistence type="predicted"/>
<dbReference type="OrthoDB" id="74054at2"/>
<dbReference type="KEGG" id="dfc:DFI_04950"/>
<evidence type="ECO:0000313" key="2">
    <source>
        <dbReference type="EMBL" id="ASN80442.1"/>
    </source>
</evidence>
<evidence type="ECO:0000313" key="3">
    <source>
        <dbReference type="Proteomes" id="UP000259030"/>
    </source>
</evidence>
<dbReference type="AlphaFoldDB" id="A0A221SUX3"/>
<sequence length="66" mass="7349">MTSNRPQEPRRQPSSRRRTGDAGEVLISGVDTGPAGAERKNRTPTEEHVRFQAFAQFLPEPDNEDG</sequence>
<dbReference type="STRING" id="317577.GCA_000419625_00146"/>
<evidence type="ECO:0000256" key="1">
    <source>
        <dbReference type="SAM" id="MobiDB-lite"/>
    </source>
</evidence>
<accession>A0A221SUX3</accession>
<reference evidence="2 3" key="1">
    <citation type="submission" date="2017-05" db="EMBL/GenBank/DDBJ databases">
        <title>The complete genome sequence of Deinococcus ficus isolated from the rhizosphere of the Ficus religiosa L. in Taiwan.</title>
        <authorList>
            <person name="Wu K.-M."/>
            <person name="Liao T.-L."/>
            <person name="Liu Y.-M."/>
            <person name="Young C.-C."/>
            <person name="Tsai S.-F."/>
        </authorList>
    </citation>
    <scope>NUCLEOTIDE SEQUENCE [LARGE SCALE GENOMIC DNA]</scope>
    <source>
        <strain evidence="2 3">CC-FR2-10</strain>
    </source>
</reference>
<protein>
    <submittedName>
        <fullName evidence="2">Uncharacterized protein</fullName>
    </submittedName>
</protein>
<dbReference type="Proteomes" id="UP000259030">
    <property type="component" value="Chromosome"/>
</dbReference>
<keyword evidence="3" id="KW-1185">Reference proteome</keyword>
<dbReference type="RefSeq" id="WP_022799781.1">
    <property type="nucleotide sequence ID" value="NZ_ATTJ01000001.1"/>
</dbReference>
<feature type="region of interest" description="Disordered" evidence="1">
    <location>
        <begin position="1"/>
        <end position="46"/>
    </location>
</feature>
<gene>
    <name evidence="2" type="ORF">DFI_04950</name>
</gene>
<feature type="compositionally biased region" description="Basic and acidic residues" evidence="1">
    <location>
        <begin position="37"/>
        <end position="46"/>
    </location>
</feature>
<organism evidence="2 3">
    <name type="scientific">Deinococcus ficus</name>
    <dbReference type="NCBI Taxonomy" id="317577"/>
    <lineage>
        <taxon>Bacteria</taxon>
        <taxon>Thermotogati</taxon>
        <taxon>Deinococcota</taxon>
        <taxon>Deinococci</taxon>
        <taxon>Deinococcales</taxon>
        <taxon>Deinococcaceae</taxon>
        <taxon>Deinococcus</taxon>
    </lineage>
</organism>
<dbReference type="EMBL" id="CP021081">
    <property type="protein sequence ID" value="ASN80442.1"/>
    <property type="molecule type" value="Genomic_DNA"/>
</dbReference>
<name>A0A221SUX3_9DEIO</name>